<evidence type="ECO:0000256" key="2">
    <source>
        <dbReference type="SAM" id="MobiDB-lite"/>
    </source>
</evidence>
<dbReference type="Pfam" id="PF05065">
    <property type="entry name" value="Phage_capsid"/>
    <property type="match status" value="1"/>
</dbReference>
<sequence length="449" mass="49583">MNKKLLKKMKEQREKRLEELKGKVTNGEIRAADLDAVNGEIDTIIEELQGIKDELSGDEDSSDEEDEEPAEEKSSEEDDDEARDDDNTDEERGASLNPEQRDAIMGAISKGLNVRAKNTNKQIEKQIRSAFANFVVGNITEAEARALGIDAGNGSVTVPEVVASEVITYAQEENLLRKYGTVVRTEGNVKYPVLVKKAAANVNKKERSNTDEIDETVTEFDEILLSPAEFDALATVTKKLLKMSGVNVEDIVIEELKKAYVRKETNYMFNGDDAGNENPGALAKKAVEFTPSVPVNLKAEDAGQKLYDALIELKNTPCSDVMKKGMFIVNRAALTAIEQMKTNDGFPLLRPFQQAEGGIGHTLVGYPLDWTDATDKPGDANLPRLYFGDFKAFKIQDVIGALEIQKLVEKYASTNRVGFQIYNLLDGQLVYSPFEPAVFKMDIPEVTGA</sequence>
<gene>
    <name evidence="4" type="ORF">HCB49_12910</name>
</gene>
<dbReference type="NCBIfam" id="TIGR01554">
    <property type="entry name" value="major_cap_HK97"/>
    <property type="match status" value="1"/>
</dbReference>
<protein>
    <submittedName>
        <fullName evidence="4">Phage major capsid protein</fullName>
    </submittedName>
</protein>
<feature type="compositionally biased region" description="Acidic residues" evidence="2">
    <location>
        <begin position="56"/>
        <end position="89"/>
    </location>
</feature>
<proteinExistence type="predicted"/>
<dbReference type="RefSeq" id="WP_185605176.1">
    <property type="nucleotide sequence ID" value="NZ_JAARZC010000005.1"/>
</dbReference>
<evidence type="ECO:0000256" key="1">
    <source>
        <dbReference type="ARBA" id="ARBA00004328"/>
    </source>
</evidence>
<comment type="caution">
    <text evidence="4">The sequence shown here is derived from an EMBL/GenBank/DDBJ whole genome shotgun (WGS) entry which is preliminary data.</text>
</comment>
<dbReference type="AlphaFoldDB" id="A0A7X0ZEM5"/>
<evidence type="ECO:0000259" key="3">
    <source>
        <dbReference type="Pfam" id="PF05065"/>
    </source>
</evidence>
<comment type="subcellular location">
    <subcellularLocation>
        <location evidence="1">Virion</location>
    </subcellularLocation>
</comment>
<dbReference type="EMBL" id="JAARZC010000005">
    <property type="protein sequence ID" value="MBC2250891.1"/>
    <property type="molecule type" value="Genomic_DNA"/>
</dbReference>
<evidence type="ECO:0000313" key="5">
    <source>
        <dbReference type="Proteomes" id="UP000559864"/>
    </source>
</evidence>
<feature type="domain" description="Phage capsid-like C-terminal" evidence="3">
    <location>
        <begin position="154"/>
        <end position="434"/>
    </location>
</feature>
<feature type="region of interest" description="Disordered" evidence="2">
    <location>
        <begin position="48"/>
        <end position="102"/>
    </location>
</feature>
<dbReference type="SUPFAM" id="SSF56563">
    <property type="entry name" value="Major capsid protein gp5"/>
    <property type="match status" value="1"/>
</dbReference>
<name>A0A7X0ZEM5_9LIST</name>
<accession>A0A7X0ZEM5</accession>
<organism evidence="4 5">
    <name type="scientific">Listeria cossartiae subsp. cayugensis</name>
    <dbReference type="NCBI Taxonomy" id="2713505"/>
    <lineage>
        <taxon>Bacteria</taxon>
        <taxon>Bacillati</taxon>
        <taxon>Bacillota</taxon>
        <taxon>Bacilli</taxon>
        <taxon>Bacillales</taxon>
        <taxon>Listeriaceae</taxon>
        <taxon>Listeria</taxon>
        <taxon>Listeria cossartiae</taxon>
    </lineage>
</organism>
<reference evidence="4 5" key="1">
    <citation type="submission" date="2020-03" db="EMBL/GenBank/DDBJ databases">
        <title>Soil Listeria distribution.</title>
        <authorList>
            <person name="Liao J."/>
            <person name="Wiedmann M."/>
        </authorList>
    </citation>
    <scope>NUCLEOTIDE SEQUENCE [LARGE SCALE GENOMIC DNA]</scope>
    <source>
        <strain evidence="4 5">FSL L7-0123</strain>
    </source>
</reference>
<dbReference type="InterPro" id="IPR024455">
    <property type="entry name" value="Phage_capsid"/>
</dbReference>
<dbReference type="InterPro" id="IPR054612">
    <property type="entry name" value="Phage_capsid-like_C"/>
</dbReference>
<dbReference type="Proteomes" id="UP000559864">
    <property type="component" value="Unassembled WGS sequence"/>
</dbReference>
<evidence type="ECO:0000313" key="4">
    <source>
        <dbReference type="EMBL" id="MBC2250891.1"/>
    </source>
</evidence>